<organism evidence="2 3">
    <name type="scientific">Synaphobranchus kaupii</name>
    <name type="common">Kaup's arrowtooth eel</name>
    <dbReference type="NCBI Taxonomy" id="118154"/>
    <lineage>
        <taxon>Eukaryota</taxon>
        <taxon>Metazoa</taxon>
        <taxon>Chordata</taxon>
        <taxon>Craniata</taxon>
        <taxon>Vertebrata</taxon>
        <taxon>Euteleostomi</taxon>
        <taxon>Actinopterygii</taxon>
        <taxon>Neopterygii</taxon>
        <taxon>Teleostei</taxon>
        <taxon>Anguilliformes</taxon>
        <taxon>Synaphobranchidae</taxon>
        <taxon>Synaphobranchus</taxon>
    </lineage>
</organism>
<reference evidence="2" key="1">
    <citation type="journal article" date="2023" name="Science">
        <title>Genome structures resolve the early diversification of teleost fishes.</title>
        <authorList>
            <person name="Parey E."/>
            <person name="Louis A."/>
            <person name="Montfort J."/>
            <person name="Bouchez O."/>
            <person name="Roques C."/>
            <person name="Iampietro C."/>
            <person name="Lluch J."/>
            <person name="Castinel A."/>
            <person name="Donnadieu C."/>
            <person name="Desvignes T."/>
            <person name="Floi Bucao C."/>
            <person name="Jouanno E."/>
            <person name="Wen M."/>
            <person name="Mejri S."/>
            <person name="Dirks R."/>
            <person name="Jansen H."/>
            <person name="Henkel C."/>
            <person name="Chen W.J."/>
            <person name="Zahm M."/>
            <person name="Cabau C."/>
            <person name="Klopp C."/>
            <person name="Thompson A.W."/>
            <person name="Robinson-Rechavi M."/>
            <person name="Braasch I."/>
            <person name="Lecointre G."/>
            <person name="Bobe J."/>
            <person name="Postlethwait J.H."/>
            <person name="Berthelot C."/>
            <person name="Roest Crollius H."/>
            <person name="Guiguen Y."/>
        </authorList>
    </citation>
    <scope>NUCLEOTIDE SEQUENCE</scope>
    <source>
        <strain evidence="2">WJC10195</strain>
    </source>
</reference>
<accession>A0A9Q1IRX8</accession>
<sequence length="151" mass="16056">MACFIAKGENKCGFTRYIPATNYCCIAGVRSETSSTKHQVSLWGKKGSYSRPPLPMETSGVSGVLKSPLVPGNRSPDPPGGGSSGPHPFGSLFRGLPAPPAFQKPLRSRRPPVSSAQTQWEANKAKSSRLVFACRLRRSTGQPAGRLASLS</sequence>
<proteinExistence type="predicted"/>
<evidence type="ECO:0000313" key="3">
    <source>
        <dbReference type="Proteomes" id="UP001152622"/>
    </source>
</evidence>
<gene>
    <name evidence="2" type="ORF">SKAU_G00226360</name>
</gene>
<evidence type="ECO:0000313" key="2">
    <source>
        <dbReference type="EMBL" id="KAJ8351160.1"/>
    </source>
</evidence>
<keyword evidence="3" id="KW-1185">Reference proteome</keyword>
<feature type="region of interest" description="Disordered" evidence="1">
    <location>
        <begin position="36"/>
        <end position="128"/>
    </location>
</feature>
<dbReference type="Proteomes" id="UP001152622">
    <property type="component" value="Chromosome 8"/>
</dbReference>
<name>A0A9Q1IRX8_SYNKA</name>
<dbReference type="EMBL" id="JAINUF010000008">
    <property type="protein sequence ID" value="KAJ8351160.1"/>
    <property type="molecule type" value="Genomic_DNA"/>
</dbReference>
<protein>
    <submittedName>
        <fullName evidence="2">Uncharacterized protein</fullName>
    </submittedName>
</protein>
<comment type="caution">
    <text evidence="2">The sequence shown here is derived from an EMBL/GenBank/DDBJ whole genome shotgun (WGS) entry which is preliminary data.</text>
</comment>
<dbReference type="AlphaFoldDB" id="A0A9Q1IRX8"/>
<evidence type="ECO:0000256" key="1">
    <source>
        <dbReference type="SAM" id="MobiDB-lite"/>
    </source>
</evidence>